<organism evidence="3 4">
    <name type="scientific">Cylindrobasidium torrendii FP15055 ss-10</name>
    <dbReference type="NCBI Taxonomy" id="1314674"/>
    <lineage>
        <taxon>Eukaryota</taxon>
        <taxon>Fungi</taxon>
        <taxon>Dikarya</taxon>
        <taxon>Basidiomycota</taxon>
        <taxon>Agaricomycotina</taxon>
        <taxon>Agaricomycetes</taxon>
        <taxon>Agaricomycetidae</taxon>
        <taxon>Agaricales</taxon>
        <taxon>Marasmiineae</taxon>
        <taxon>Physalacriaceae</taxon>
        <taxon>Cylindrobasidium</taxon>
    </lineage>
</organism>
<dbReference type="Gene3D" id="1.10.600.10">
    <property type="entry name" value="Farnesyl Diphosphate Synthase"/>
    <property type="match status" value="1"/>
</dbReference>
<sequence length="254" mass="28050">GAHFAVTAFGHLSSLETKVYVGVYTALVIQVDDACESALRDSRYDAIEDVVNFAIDIVAGRPSRTPSLRALREHILFCGSLLNPMATPTLTFSTIQFVTACAIEATPSLQKTFSPEAACYTRSMSGDGSAYNIFIFPPSIPYADYKDALPSISDFLDLHNDLLSFYKEEIAGEECNLVSYLHKGCTNGASKVDVLEWVMQRSVHSYRRSLELLQTEAARDAMRSFAQGYLDFHLQSKRYRLAEMGLGSRASDAV</sequence>
<evidence type="ECO:0000256" key="2">
    <source>
        <dbReference type="ARBA" id="ARBA00023239"/>
    </source>
</evidence>
<dbReference type="EMBL" id="KN880496">
    <property type="protein sequence ID" value="KIY68773.1"/>
    <property type="molecule type" value="Genomic_DNA"/>
</dbReference>
<dbReference type="STRING" id="1314674.A0A0D7BE77"/>
<dbReference type="Proteomes" id="UP000054007">
    <property type="component" value="Unassembled WGS sequence"/>
</dbReference>
<reference evidence="3 4" key="1">
    <citation type="journal article" date="2015" name="Fungal Genet. Biol.">
        <title>Evolution of novel wood decay mechanisms in Agaricales revealed by the genome sequences of Fistulina hepatica and Cylindrobasidium torrendii.</title>
        <authorList>
            <person name="Floudas D."/>
            <person name="Held B.W."/>
            <person name="Riley R."/>
            <person name="Nagy L.G."/>
            <person name="Koehler G."/>
            <person name="Ransdell A.S."/>
            <person name="Younus H."/>
            <person name="Chow J."/>
            <person name="Chiniquy J."/>
            <person name="Lipzen A."/>
            <person name="Tritt A."/>
            <person name="Sun H."/>
            <person name="Haridas S."/>
            <person name="LaButti K."/>
            <person name="Ohm R.A."/>
            <person name="Kues U."/>
            <person name="Blanchette R.A."/>
            <person name="Grigoriev I.V."/>
            <person name="Minto R.E."/>
            <person name="Hibbett D.S."/>
        </authorList>
    </citation>
    <scope>NUCLEOTIDE SEQUENCE [LARGE SCALE GENOMIC DNA]</scope>
    <source>
        <strain evidence="3 4">FP15055 ss-10</strain>
    </source>
</reference>
<dbReference type="InterPro" id="IPR008949">
    <property type="entry name" value="Isoprenoid_synthase_dom_sf"/>
</dbReference>
<dbReference type="GO" id="GO:0016838">
    <property type="term" value="F:carbon-oxygen lyase activity, acting on phosphates"/>
    <property type="evidence" value="ECO:0007669"/>
    <property type="project" value="InterPro"/>
</dbReference>
<dbReference type="SUPFAM" id="SSF48576">
    <property type="entry name" value="Terpenoid synthases"/>
    <property type="match status" value="1"/>
</dbReference>
<protein>
    <submittedName>
        <fullName evidence="3">Terpenoid synthase</fullName>
    </submittedName>
</protein>
<feature type="non-terminal residue" evidence="3">
    <location>
        <position position="1"/>
    </location>
</feature>
<evidence type="ECO:0000313" key="4">
    <source>
        <dbReference type="Proteomes" id="UP000054007"/>
    </source>
</evidence>
<gene>
    <name evidence="3" type="ORF">CYLTODRAFT_350844</name>
</gene>
<name>A0A0D7BE77_9AGAR</name>
<dbReference type="Pfam" id="PF06330">
    <property type="entry name" value="TRI5"/>
    <property type="match status" value="1"/>
</dbReference>
<keyword evidence="2" id="KW-0456">Lyase</keyword>
<proteinExistence type="inferred from homology"/>
<dbReference type="InterPro" id="IPR024652">
    <property type="entry name" value="Trichodiene_synth"/>
</dbReference>
<dbReference type="AlphaFoldDB" id="A0A0D7BE77"/>
<accession>A0A0D7BE77</accession>
<dbReference type="OrthoDB" id="2998174at2759"/>
<comment type="similarity">
    <text evidence="1">Belongs to the trichodiene synthase family.</text>
</comment>
<evidence type="ECO:0000256" key="1">
    <source>
        <dbReference type="ARBA" id="ARBA00007946"/>
    </source>
</evidence>
<evidence type="ECO:0000313" key="3">
    <source>
        <dbReference type="EMBL" id="KIY68773.1"/>
    </source>
</evidence>
<keyword evidence="4" id="KW-1185">Reference proteome</keyword>